<evidence type="ECO:0000256" key="6">
    <source>
        <dbReference type="ARBA" id="ARBA00022989"/>
    </source>
</evidence>
<keyword evidence="4" id="KW-1003">Cell membrane</keyword>
<proteinExistence type="inferred from homology"/>
<dbReference type="GO" id="GO:0022857">
    <property type="term" value="F:transmembrane transporter activity"/>
    <property type="evidence" value="ECO:0007669"/>
    <property type="project" value="InterPro"/>
</dbReference>
<dbReference type="AlphaFoldDB" id="A0A6J4NGC8"/>
<feature type="transmembrane region" description="Helical" evidence="8">
    <location>
        <begin position="299"/>
        <end position="318"/>
    </location>
</feature>
<dbReference type="GO" id="GO:0005886">
    <property type="term" value="C:plasma membrane"/>
    <property type="evidence" value="ECO:0007669"/>
    <property type="project" value="UniProtKB-SubCell"/>
</dbReference>
<feature type="transmembrane region" description="Helical" evidence="8">
    <location>
        <begin position="120"/>
        <end position="140"/>
    </location>
</feature>
<feature type="transmembrane region" description="Helical" evidence="8">
    <location>
        <begin position="146"/>
        <end position="164"/>
    </location>
</feature>
<dbReference type="GO" id="GO:0033214">
    <property type="term" value="P:siderophore-iron import into cell"/>
    <property type="evidence" value="ECO:0007669"/>
    <property type="project" value="TreeGrafter"/>
</dbReference>
<keyword evidence="6 8" id="KW-1133">Transmembrane helix</keyword>
<evidence type="ECO:0000256" key="1">
    <source>
        <dbReference type="ARBA" id="ARBA00004651"/>
    </source>
</evidence>
<comment type="similarity">
    <text evidence="2">Belongs to the binding-protein-dependent transport system permease family. FecCD subfamily.</text>
</comment>
<dbReference type="EMBL" id="CADCUN010000117">
    <property type="protein sequence ID" value="CAA9384430.1"/>
    <property type="molecule type" value="Genomic_DNA"/>
</dbReference>
<dbReference type="CDD" id="cd06550">
    <property type="entry name" value="TM_ABC_iron-siderophores_like"/>
    <property type="match status" value="1"/>
</dbReference>
<organism evidence="9">
    <name type="scientific">uncultured Nocardioides sp</name>
    <dbReference type="NCBI Taxonomy" id="198441"/>
    <lineage>
        <taxon>Bacteria</taxon>
        <taxon>Bacillati</taxon>
        <taxon>Actinomycetota</taxon>
        <taxon>Actinomycetes</taxon>
        <taxon>Propionibacteriales</taxon>
        <taxon>Nocardioidaceae</taxon>
        <taxon>Nocardioides</taxon>
        <taxon>environmental samples</taxon>
    </lineage>
</organism>
<dbReference type="Pfam" id="PF01032">
    <property type="entry name" value="FecCD"/>
    <property type="match status" value="1"/>
</dbReference>
<feature type="transmembrane region" description="Helical" evidence="8">
    <location>
        <begin position="35"/>
        <end position="56"/>
    </location>
</feature>
<feature type="transmembrane region" description="Helical" evidence="8">
    <location>
        <begin position="90"/>
        <end position="108"/>
    </location>
</feature>
<dbReference type="PANTHER" id="PTHR30472">
    <property type="entry name" value="FERRIC ENTEROBACTIN TRANSPORT SYSTEM PERMEASE PROTEIN"/>
    <property type="match status" value="1"/>
</dbReference>
<comment type="subcellular location">
    <subcellularLocation>
        <location evidence="1">Cell membrane</location>
        <topology evidence="1">Multi-pass membrane protein</topology>
    </subcellularLocation>
</comment>
<dbReference type="Gene3D" id="1.10.3470.10">
    <property type="entry name" value="ABC transporter involved in vitamin B12 uptake, BtuC"/>
    <property type="match status" value="1"/>
</dbReference>
<sequence>MTAMLTPALVPTTPTATTDALAVVRAARRGPRRRHLLVVVGLGVLLVLAFAARVLLGDYTITVPDFFRILSGTDIPGASYILMESKLPRAVLAVLTGLAFGVAGALFQTTLRNPLASPDIIGVNLGASALAVVAIALWGWQGLPVSGVAILGAVGVALVVRLVAGTHGGHRLILVGIGVAAAMQSVIQYVFTRVDEYDAQLVLRWLTGSVNGVEWSTIRLLAVALALLLPLTGWLARSLRISELGDDAAAGLGVPGARGQLLLLAGVVLCAVSVAAAGPIAFVSFLAGPIARGLNSGRTTLLGSALAGAVIVVAADYVGDYLIPDTNLPVGVVTGAIGAPFLLWLLARGRTGRRAA</sequence>
<dbReference type="InterPro" id="IPR000522">
    <property type="entry name" value="ABC_transptr_permease_BtuC"/>
</dbReference>
<dbReference type="PANTHER" id="PTHR30472:SF24">
    <property type="entry name" value="FERRIC ENTEROBACTIN TRANSPORT SYSTEM PERMEASE PROTEIN FEPG"/>
    <property type="match status" value="1"/>
</dbReference>
<evidence type="ECO:0000256" key="5">
    <source>
        <dbReference type="ARBA" id="ARBA00022692"/>
    </source>
</evidence>
<evidence type="ECO:0000313" key="9">
    <source>
        <dbReference type="EMBL" id="CAA9384430.1"/>
    </source>
</evidence>
<keyword evidence="7 8" id="KW-0472">Membrane</keyword>
<evidence type="ECO:0000256" key="7">
    <source>
        <dbReference type="ARBA" id="ARBA00023136"/>
    </source>
</evidence>
<feature type="transmembrane region" description="Helical" evidence="8">
    <location>
        <begin position="171"/>
        <end position="191"/>
    </location>
</feature>
<keyword evidence="5 8" id="KW-0812">Transmembrane</keyword>
<feature type="transmembrane region" description="Helical" evidence="8">
    <location>
        <begin position="330"/>
        <end position="347"/>
    </location>
</feature>
<dbReference type="SUPFAM" id="SSF81345">
    <property type="entry name" value="ABC transporter involved in vitamin B12 uptake, BtuC"/>
    <property type="match status" value="1"/>
</dbReference>
<dbReference type="InterPro" id="IPR037294">
    <property type="entry name" value="ABC_BtuC-like"/>
</dbReference>
<evidence type="ECO:0000256" key="4">
    <source>
        <dbReference type="ARBA" id="ARBA00022475"/>
    </source>
</evidence>
<evidence type="ECO:0000256" key="3">
    <source>
        <dbReference type="ARBA" id="ARBA00022448"/>
    </source>
</evidence>
<reference evidence="9" key="1">
    <citation type="submission" date="2020-02" db="EMBL/GenBank/DDBJ databases">
        <authorList>
            <person name="Meier V. D."/>
        </authorList>
    </citation>
    <scope>NUCLEOTIDE SEQUENCE</scope>
    <source>
        <strain evidence="9">AVDCRST_MAG60</strain>
    </source>
</reference>
<feature type="transmembrane region" description="Helical" evidence="8">
    <location>
        <begin position="261"/>
        <end position="287"/>
    </location>
</feature>
<protein>
    <submittedName>
        <fullName evidence="9">ABC-type Fe3+-siderophore transport system, permease 2 component</fullName>
    </submittedName>
</protein>
<evidence type="ECO:0000256" key="2">
    <source>
        <dbReference type="ARBA" id="ARBA00007935"/>
    </source>
</evidence>
<name>A0A6J4NGC8_9ACTN</name>
<evidence type="ECO:0000256" key="8">
    <source>
        <dbReference type="SAM" id="Phobius"/>
    </source>
</evidence>
<accession>A0A6J4NGC8</accession>
<gene>
    <name evidence="9" type="ORF">AVDCRST_MAG60-1125</name>
</gene>
<keyword evidence="3" id="KW-0813">Transport</keyword>